<comment type="caution">
    <text evidence="2">The sequence shown here is derived from an EMBL/GenBank/DDBJ whole genome shotgun (WGS) entry which is preliminary data.</text>
</comment>
<sequence>MPSSSRPDKKLPPLPTRSQPKSRVGVFRGLPTRLRKLWSHEESPLQTDEVESHTDDEDSPPAYSAELEQTSTDIRTPPPPPPWSVLEESTDVSFYPGHRPGTDTSWSQMFVKVGPMDPLVVPRTILPFDATSFGTLVPIHPAVSYHLAFYHLHWARRAIEKSNNLDRSVHLAACAGESGPTTTRGGGPSPNFTWSSELYWPSRLMQKQELSFRVDAQGAATQATDTEISMCPHITVSLSSLRVDTKDDGELKASAQISYKPATHPRVDWDSKRGNLAKIHRCTICFCDLEQNLEIRGHEVCVRFTVYRDLGDGIDRFGPKWRSLLTGEKSGTRQASQSKYITYKNVWQSAYFLKRPSVQLVTFKSRSGDWTGLDGIKMKDSNVREEARNVVTWLERT</sequence>
<reference evidence="2 3" key="1">
    <citation type="submission" date="2023-01" db="EMBL/GenBank/DDBJ databases">
        <title>Analysis of 21 Apiospora genomes using comparative genomics revels a genus with tremendous synthesis potential of carbohydrate active enzymes and secondary metabolites.</title>
        <authorList>
            <person name="Sorensen T."/>
        </authorList>
    </citation>
    <scope>NUCLEOTIDE SEQUENCE [LARGE SCALE GENOMIC DNA]</scope>
    <source>
        <strain evidence="2 3">CBS 24483</strain>
    </source>
</reference>
<organism evidence="2 3">
    <name type="scientific">Apiospora aurea</name>
    <dbReference type="NCBI Taxonomy" id="335848"/>
    <lineage>
        <taxon>Eukaryota</taxon>
        <taxon>Fungi</taxon>
        <taxon>Dikarya</taxon>
        <taxon>Ascomycota</taxon>
        <taxon>Pezizomycotina</taxon>
        <taxon>Sordariomycetes</taxon>
        <taxon>Xylariomycetidae</taxon>
        <taxon>Amphisphaeriales</taxon>
        <taxon>Apiosporaceae</taxon>
        <taxon>Apiospora</taxon>
    </lineage>
</organism>
<feature type="region of interest" description="Disordered" evidence="1">
    <location>
        <begin position="1"/>
        <end position="80"/>
    </location>
</feature>
<dbReference type="EMBL" id="JAQQWE010000006">
    <property type="protein sequence ID" value="KAK7949371.1"/>
    <property type="molecule type" value="Genomic_DNA"/>
</dbReference>
<feature type="compositionally biased region" description="Basic and acidic residues" evidence="1">
    <location>
        <begin position="1"/>
        <end position="11"/>
    </location>
</feature>
<name>A0ABR1Q9Z0_9PEZI</name>
<accession>A0ABR1Q9Z0</accession>
<keyword evidence="3" id="KW-1185">Reference proteome</keyword>
<protein>
    <submittedName>
        <fullName evidence="2">Uncharacterized protein</fullName>
    </submittedName>
</protein>
<proteinExistence type="predicted"/>
<evidence type="ECO:0000313" key="3">
    <source>
        <dbReference type="Proteomes" id="UP001391051"/>
    </source>
</evidence>
<gene>
    <name evidence="2" type="ORF">PG986_010257</name>
</gene>
<dbReference type="GeneID" id="92079541"/>
<evidence type="ECO:0000256" key="1">
    <source>
        <dbReference type="SAM" id="MobiDB-lite"/>
    </source>
</evidence>
<evidence type="ECO:0000313" key="2">
    <source>
        <dbReference type="EMBL" id="KAK7949371.1"/>
    </source>
</evidence>
<dbReference type="RefSeq" id="XP_066698877.1">
    <property type="nucleotide sequence ID" value="XM_066846479.1"/>
</dbReference>
<dbReference type="Proteomes" id="UP001391051">
    <property type="component" value="Unassembled WGS sequence"/>
</dbReference>